<dbReference type="OrthoDB" id="5186at2759"/>
<dbReference type="eggNOG" id="KOG1808">
    <property type="taxonomic scope" value="Eukaryota"/>
</dbReference>
<dbReference type="GO" id="GO:0005654">
    <property type="term" value="C:nucleoplasm"/>
    <property type="evidence" value="ECO:0007669"/>
    <property type="project" value="UniProtKB-SubCell"/>
</dbReference>
<proteinExistence type="inferred from homology"/>
<dbReference type="PIRSF" id="PIRSF010340">
    <property type="entry name" value="Midasin"/>
    <property type="match status" value="1"/>
</dbReference>
<feature type="compositionally biased region" description="Acidic residues" evidence="10">
    <location>
        <begin position="4152"/>
        <end position="4170"/>
    </location>
</feature>
<feature type="compositionally biased region" description="Basic and acidic residues" evidence="10">
    <location>
        <begin position="4105"/>
        <end position="4151"/>
    </location>
</feature>
<keyword evidence="6 9" id="KW-0067">ATP-binding</keyword>
<feature type="compositionally biased region" description="Acidic residues" evidence="10">
    <location>
        <begin position="4460"/>
        <end position="4469"/>
    </location>
</feature>
<feature type="domain" description="VWFA" evidence="11">
    <location>
        <begin position="4621"/>
        <end position="4835"/>
    </location>
</feature>
<dbReference type="FunFam" id="3.40.50.300:FF:000142">
    <property type="entry name" value="Midasin"/>
    <property type="match status" value="1"/>
</dbReference>
<dbReference type="Pfam" id="PF17867">
    <property type="entry name" value="AAA_lid_7"/>
    <property type="match status" value="3"/>
</dbReference>
<feature type="compositionally biased region" description="Acidic residues" evidence="10">
    <location>
        <begin position="4229"/>
        <end position="4238"/>
    </location>
</feature>
<dbReference type="SMART" id="SM00382">
    <property type="entry name" value="AAA"/>
    <property type="match status" value="6"/>
</dbReference>
<dbReference type="InterPro" id="IPR003593">
    <property type="entry name" value="AAA+_ATPase"/>
</dbReference>
<dbReference type="VEuPathDB" id="FungiDB:MCYG_04158"/>
<keyword evidence="13" id="KW-1185">Reference proteome</keyword>
<evidence type="ECO:0000313" key="13">
    <source>
        <dbReference type="Proteomes" id="UP000002035"/>
    </source>
</evidence>
<feature type="compositionally biased region" description="Acidic residues" evidence="10">
    <location>
        <begin position="4207"/>
        <end position="4221"/>
    </location>
</feature>
<dbReference type="CDD" id="cd00009">
    <property type="entry name" value="AAA"/>
    <property type="match status" value="2"/>
</dbReference>
<feature type="compositionally biased region" description="Acidic residues" evidence="10">
    <location>
        <begin position="4249"/>
        <end position="4271"/>
    </location>
</feature>
<dbReference type="SUPFAM" id="SSF52540">
    <property type="entry name" value="P-loop containing nucleoside triphosphate hydrolases"/>
    <property type="match status" value="6"/>
</dbReference>
<feature type="compositionally biased region" description="Basic and acidic residues" evidence="10">
    <location>
        <begin position="4272"/>
        <end position="4300"/>
    </location>
</feature>
<dbReference type="PANTHER" id="PTHR48103">
    <property type="entry name" value="MIDASIN-RELATED"/>
    <property type="match status" value="1"/>
</dbReference>
<dbReference type="InterPro" id="IPR048617">
    <property type="entry name" value="MDN1_AAA_lid_4"/>
</dbReference>
<dbReference type="EMBL" id="DS995704">
    <property type="protein sequence ID" value="EEQ31339.1"/>
    <property type="molecule type" value="Genomic_DNA"/>
</dbReference>
<dbReference type="HOGENOM" id="CLU_000050_0_2_1"/>
<evidence type="ECO:0000256" key="4">
    <source>
        <dbReference type="ARBA" id="ARBA00017143"/>
    </source>
</evidence>
<feature type="region of interest" description="Disordered" evidence="10">
    <location>
        <begin position="3991"/>
        <end position="4474"/>
    </location>
</feature>
<dbReference type="InterPro" id="IPR027417">
    <property type="entry name" value="P-loop_NTPase"/>
</dbReference>
<dbReference type="InterPro" id="IPR036465">
    <property type="entry name" value="vWFA_dom_sf"/>
</dbReference>
<evidence type="ECO:0000256" key="7">
    <source>
        <dbReference type="ARBA" id="ARBA00023186"/>
    </source>
</evidence>
<feature type="compositionally biased region" description="Polar residues" evidence="10">
    <location>
        <begin position="4489"/>
        <end position="4507"/>
    </location>
</feature>
<dbReference type="GO" id="GO:0005524">
    <property type="term" value="F:ATP binding"/>
    <property type="evidence" value="ECO:0007669"/>
    <property type="project" value="UniProtKB-KW"/>
</dbReference>
<feature type="compositionally biased region" description="Acidic residues" evidence="10">
    <location>
        <begin position="4044"/>
        <end position="4053"/>
    </location>
</feature>
<feature type="region of interest" description="Disordered" evidence="10">
    <location>
        <begin position="4489"/>
        <end position="4521"/>
    </location>
</feature>
<evidence type="ECO:0000256" key="8">
    <source>
        <dbReference type="ARBA" id="ARBA00023242"/>
    </source>
</evidence>
<comment type="subcellular location">
    <subcellularLocation>
        <location evidence="1">Nucleus</location>
        <location evidence="1">Nucleolus</location>
    </subcellularLocation>
    <subcellularLocation>
        <location evidence="2">Nucleus</location>
        <location evidence="2">Nucleoplasm</location>
    </subcellularLocation>
</comment>
<evidence type="ECO:0000256" key="1">
    <source>
        <dbReference type="ARBA" id="ARBA00004604"/>
    </source>
</evidence>
<dbReference type="InterPro" id="IPR012099">
    <property type="entry name" value="Midasin"/>
</dbReference>
<comment type="similarity">
    <text evidence="3 9">Belongs to the midasin family.</text>
</comment>
<dbReference type="InterPro" id="IPR011704">
    <property type="entry name" value="ATPase_dyneun-rel_AAA"/>
</dbReference>
<dbReference type="PANTHER" id="PTHR48103:SF2">
    <property type="entry name" value="MIDASIN"/>
    <property type="match status" value="1"/>
</dbReference>
<evidence type="ECO:0000256" key="10">
    <source>
        <dbReference type="SAM" id="MobiDB-lite"/>
    </source>
</evidence>
<gene>
    <name evidence="12" type="ORF">MCYG_04158</name>
</gene>
<feature type="compositionally biased region" description="Basic and acidic residues" evidence="10">
    <location>
        <begin position="4508"/>
        <end position="4518"/>
    </location>
</feature>
<dbReference type="RefSeq" id="XP_002846421.1">
    <property type="nucleotide sequence ID" value="XM_002846375.1"/>
</dbReference>
<dbReference type="PROSITE" id="PS50234">
    <property type="entry name" value="VWFA"/>
    <property type="match status" value="1"/>
</dbReference>
<dbReference type="Pfam" id="PF17865">
    <property type="entry name" value="AAA_lid_5"/>
    <property type="match status" value="1"/>
</dbReference>
<dbReference type="Pfam" id="PF07728">
    <property type="entry name" value="AAA_5"/>
    <property type="match status" value="9"/>
</dbReference>
<dbReference type="InterPro" id="IPR002035">
    <property type="entry name" value="VWF_A"/>
</dbReference>
<name>C5FNA3_ARTOC</name>
<reference evidence="13" key="1">
    <citation type="journal article" date="2012" name="MBio">
        <title>Comparative genome analysis of Trichophyton rubrum and related dermatophytes reveals candidate genes involved in infection.</title>
        <authorList>
            <person name="Martinez D.A."/>
            <person name="Oliver B.G."/>
            <person name="Graeser Y."/>
            <person name="Goldberg J.M."/>
            <person name="Li W."/>
            <person name="Martinez-Rossi N.M."/>
            <person name="Monod M."/>
            <person name="Shelest E."/>
            <person name="Barton R.C."/>
            <person name="Birch E."/>
            <person name="Brakhage A.A."/>
            <person name="Chen Z."/>
            <person name="Gurr S.J."/>
            <person name="Heiman D."/>
            <person name="Heitman J."/>
            <person name="Kosti I."/>
            <person name="Rossi A."/>
            <person name="Saif S."/>
            <person name="Samalova M."/>
            <person name="Saunders C.W."/>
            <person name="Shea T."/>
            <person name="Summerbell R.C."/>
            <person name="Xu J."/>
            <person name="Young S."/>
            <person name="Zeng Q."/>
            <person name="Birren B.W."/>
            <person name="Cuomo C.A."/>
            <person name="White T.C."/>
        </authorList>
    </citation>
    <scope>NUCLEOTIDE SEQUENCE [LARGE SCALE GENOMIC DNA]</scope>
    <source>
        <strain evidence="13">ATCC MYA-4605 / CBS 113480</strain>
    </source>
</reference>
<feature type="compositionally biased region" description="Acidic residues" evidence="10">
    <location>
        <begin position="4073"/>
        <end position="4095"/>
    </location>
</feature>
<feature type="compositionally biased region" description="Polar residues" evidence="10">
    <location>
        <begin position="3996"/>
        <end position="4005"/>
    </location>
</feature>
<feature type="compositionally biased region" description="Polar residues" evidence="10">
    <location>
        <begin position="4428"/>
        <end position="4449"/>
    </location>
</feature>
<evidence type="ECO:0000256" key="3">
    <source>
        <dbReference type="ARBA" id="ARBA00007188"/>
    </source>
</evidence>
<keyword evidence="8 9" id="KW-0539">Nucleus</keyword>
<accession>C5FNA3</accession>
<dbReference type="InterPro" id="IPR041190">
    <property type="entry name" value="Midasin_AAA_lid_5"/>
</dbReference>
<feature type="compositionally biased region" description="Basic and acidic residues" evidence="10">
    <location>
        <begin position="4350"/>
        <end position="4371"/>
    </location>
</feature>
<dbReference type="InterPro" id="IPR040848">
    <property type="entry name" value="AAA_lid_7"/>
</dbReference>
<dbReference type="GO" id="GO:0000055">
    <property type="term" value="P:ribosomal large subunit export from nucleus"/>
    <property type="evidence" value="ECO:0007669"/>
    <property type="project" value="TreeGrafter"/>
</dbReference>
<protein>
    <recommendedName>
        <fullName evidence="4 9">Midasin</fullName>
    </recommendedName>
</protein>
<evidence type="ECO:0000313" key="12">
    <source>
        <dbReference type="EMBL" id="EEQ31339.1"/>
    </source>
</evidence>
<dbReference type="OMA" id="ILEQWHR"/>
<dbReference type="FunFam" id="3.40.50.300:FF:001205">
    <property type="entry name" value="Midasin"/>
    <property type="match status" value="1"/>
</dbReference>
<dbReference type="Pfam" id="PF21108">
    <property type="entry name" value="MDN1_4th"/>
    <property type="match status" value="1"/>
</dbReference>
<sequence>MEAIPAEPEFSIEPGLLHKLPEELSQTILQAPASVQQERLVLASLDPSYTAILFPLLEPVFVDIAAQWLSLDLTVHLDKVISAFSRILPHSPYLRPFAERALRTQNVCLPLFSEQCPSDILHIKDGSLLSLLLSAFRLLSFDVGTFSPFIFPDQLQALFLHSDRIIRCMAIRCFCLHIRAADAILENMLSRYCGDGPLDSKWENQIVDFRLISFWEEQRYNDLETALHIARRNCNKGFFELWIKYFRSSSFTAEIGGVLIPTLKRSTRTQPFKLVQTPAVRTNLRKVGEALLSQDPLLLVGQPGAGKTSLVMEAASEMGNLSSMITLHLNEQTDSKSLLGVYSTSGQSGSFKWQPGVLTQAAREGRWILIEDLDRAPAEVISVILPLIENRELVIPSRQEHIRCAESFRVIATMRSFLNGRGDEVLPGNATLGGRLWNTIRVSPLPMDEVSQIVKNEFPLLDLTRYADIFLPLYSRIISTLVGRGASRRVQGRPIGLRDLMKFCGRAETRLRRLGIKRGNESVPARIDDEFFMDAVDCFVAHIPDNELRLALASNIAEEMHIPPQKMRFCLLERVPTYSNEASELIIGRETCQKTKSRNKDGSKSKQSKSFAATKASLRLMEQAAAALQVSEPILLVGETGIGKTAVVQQLAALLNQRLTVVNLSQQSEASDLLGGYKPVNLRSIAIPLVDEFNALFESTFSVKKNQKFLSSVAKSVGAGNWPRLVNVLNEAVTMAADLFSVSKKTQSDANELTEQPTKKRKLDSPKYSSLSAKWSSFASDFRQFEARVLRGDAKFSFAFVQGKIVKALRNGEWVLLDEINLASPDTLESIASLLHHGRDGNPSVLLPEAGEMERVIGHPDFRIFGAMNPATDAGKRDLAPGLRSRFTELYVRSPDSDIDDLLSLIRTYLGPLLNRDSRVASDLASVYLETKRLAIENQLTDGAGHKPHFSIRTLVRTLILVIPLLEKHIFGKVGNARSILSQTPREVNDGATYVQYKHYWMQKGDFPPESQPHYIITPFIERNLMNLVRASSTRRFPILLQGPTSSGKTSMVEHLAKLSGNKFVRINNHEHTDLQEYLGSYATGEDGTLKYQDGVLVEALKRGYWIVLDELNLAPTDVLEALNRLLDDNRELFIPETQEIIRPHPNFMLFATQNPAGLYGGRKVLSRAFRNRFLELHFDDIPEDELEFILKERSQIPPSFCTRIVSVYRQLSILRQSNRLFEQRNSFATLRDLFRWAMRRADDREQLAAHGFMLLAERVRNSQERDAVKRVIEKVMGVKLNKSEIYGKSAVDARLKQLSAAIPENIVWTPAMRRLFILVSEAIEHNEPVLLVGETGCGKTQICQAIAEAYGKELFIVNAHVNLETGDLIGSQRPIRNRSSIAQQLEADIPLLLKQAYGKWDESFESLDSLKSAFYAVDSSALVKCDPDLIQRIKINITRTNSLFEWADGSLVTAMKTGQHFLLDELSLADDSVLERLNSVLETTRTVLLAEKGPIDSLITAADGFQFLGTMNPGGDYGKRELSAALRNRLTEIWVPELLEDDDILPILEAKVQSPLRNVPQGMIVFAKWFKEKFRGTQSSISVRDLLAWAEFINSCTQLEADSAVVHGACLVYIDGLGANPSALLASTSGDLERDRHSSLEKLGMLFSIDALSIYKQNSTMQLGRNSLKIGQFSLSLGPNSNPDSKFALDAPTTLSNTVRVVRGLQSSKPILLEGSPGVGKTTLVSALAQVIGVQLTRINLSEQTDLTDLFGSDVPTDGGDIGSFAWSDAPFLRAMQHGGWVLLDEMNLASQSVLEGLNSCLDHRQQVYIAELGQTFKRHPDFVLFAAQNPHHQGGGRKGLPASFVNRFTVVYADSFTFHDLEIICRRLSPTCPEDKIKKLVEFITTLNTKLLTDRRLGALGAPWEVNIRDISRWLKLFTSSPIEISPSQYLDVVISHRFRTAPDRLFISQLYKDVFGTIPDTKNYYHNLSPYSYQVGLGKLDRNPKLYDSSVNDSKEFPRNLHITESMMLCVENCWPCLLVGPSGCGKTSSIRRLAALSGAKLVELALNSDTDAMDLIGGFEQRDSHRQYISFANELVHFLRNQIVIAYSQTDGGGASFGAKLVELYQMTMHSSFNPQSLLGPLSEIAQHHPDKLFRDIYEQCRRVCIDEGYGEAGFEWTEGILIHAMKQGSWVVLDNANLCNATVLDRLNSLLEPNGCLIMNERKSPDGLAQIIAPHPDFRLFLTVDPRHGELSRAMRNRSIEIFFLQEDEINRSCLSGARYLNESAIYRIRECVNLNRFHNFSKKSLQSIGVALDHLSPRDMTYLQHSIKQFAQLWSRDSAMSPRIAESMIESYTTLLNKDAMIGWVQPHNHSRNIIYKNVDSQEKIEPLHPLINEPRLLVSLPIKSCRMKLAQAAKLQELQLRTVQFYQQLCQTEFIAGSKKSVDMSLIERSMTSGAIRSHLKDSTQPVSNFLYGCCNALNEYLSALILETCPDEVPRMLEDILNFCWDIFQLTQSRLLDDAVFSAYLLIGKNIVARFEHLHLDLLNNFTELLSLFNSNWKLTSGESMQQQKVQFQELRARYDRIALKSRVPIPELGRLYDLFLRAQTSILQGAESVALLPELNKTINHFEAQALKPDFYGTPHFATEFETLCQYNDLADTSPYNNALLPASIKLLAGRASQPNEISTIGNIVPGLLSKLTQYLGSQHSSCGPLALLGNITNSLVHKFQSIGDVPLGQMDLLGSEVSLLLEGLAANTYQLSTHQALFLQHRLAQLFKELIQCHTDLVEPDSFSTAIRYLQDLQTRGIENPPPTNWKIENRPEYSNNTFSRYVLGGEIPSLFQTICESQASQEVIGQLGKLLVRLSIGLLHCYVPNLPFDPSLNLAIDHKMHTQRQQEKSVKLDCLRTCELLFSGQDSTLRIETAKDELDLVGSAPPNTPVTRPEISKLDDVQAQFTSILSSILNQPIEYILSATTNAGISSNNKSSQASRTLLQLNIRQIARRLSLNCPGYDDITILPVRFLQLLDQGIELIRHSCKYSTQDSSTIRFICGTTPFLGSHLPDLPFSPSHSFKGNQDTNAEVEIHRLLLLGAAQNIDEQTLSISIHKEVLHDVLDRAYSLWKEKLEKDQSQEAEKSKFYHYRGSFEHDEESESAEMLQLFPTYDNHDQPSDEDAKPGIQTDDLRMKFFTAFRNLFIHENKASRLKTVVKEGLRLVGSLSHQSGLALSPIDPRFHLAPVFLLSEDIHQTRKATNYNFYTDANIEEVKKFASLVQRVQVRFLELQGSWPEHATLADVVDRCSKIFKFQHREPLAKFLTMAEKLHEHVHEWQTVASKEYSAVDCYNELTSTLIHWRRLELSTWSRLLDMEDEKCLEQAAAWWYMAYEVIVAAPLQLAQEKQQLDSHVADLLLTLEKFLQTTSMGQFSSRIDLIDKFRMLLVLYSPGLPALKQVVTALDNLLSHYAPFISSVKTSLQTGRQSLEKELKEQVQLASWKDTNITALRETARRSHHKLFKIIRKYRSLLAQPCEELLAREIPDTTQGSQDLPISGTHHLRDVDSAAVSLYQNNEELWNQRPARFQNPDSTAKSMSRVYESALPEFQATIELEAIMIDVVSSISEFQKRTPKTLTEENKEEIQHLKAQKRSFYAAKLKELRHMGLRSNLGTDLLDKQSSVSLVLATTPNFSSYHLVPVASNADKYFHRFLHMVPSVRRVARNYSEDLSNVEAGRSAGFTEGFLYQMLKQREILSPALASLECLVNTVKLATAMSRNTTVAGEGASRQQHTIYRALKWLPTIIELSSTVERLNNLPILPPGLSSQSHQNIIADAENLLAGMKSNILAYMESRPEIAFALNQLLFWTGCDTQNTSQSDHNSIVKSSLKQVDSSMLIAMDSMLVALQRVQSSLTGAPISTDIAAWLSKTDTALSRSLSELHIDDVSCKLKSSFDNIGSISDSRDFNLAVAAVAISLPVLEQYQSICLDLVNRYAAFHHSLCKFGYTLAKSFKQVASEGFCSPSAPSEQQGQSDKVESGTGLGDGEGAEDISKEVQDDEDLSELAQQKQEDGDKEDIEGTEDAVNMDNEELEGQEAAFSKEDEDEEKGESGEEDANDLDEEVGSVDGWDPSAVDEKMWDGANDKEQKDTENNDGKGNEKAEEISAAAEQRKEDESANKEVDEEQGTADSDEEVPEDEKEGVGREDMDVTDPHAQEGEVLDLPEDMDLDGDKKEDEGSDMDDCMSEESMEDAANKDDLPEDSNEQDNTDMRSQSPDADMAEAVDDGNEEDQGEEAGEQDSEPQHDEEKEKQEEDKGDIMPVEDEQKTDPDNAVPSNQVSAGVEQEQSNEKGSSGDAAIEQPTTKTEDGGEGEGNGIEEQGQRGKDSNQETSDRNNNEKQDPQLQAFKKLGDILEQWHRSHREILEASEKEKEQSQEQDIGEKDVDFEHLADDEDTADTQALGQANEEQSQAMNQSQAIESDFKPQDNEYLPDAEEMEDSSAPNNLEDLMDVDAQLASNDQQQPTISISRPGNGVNSSHREEGDTAEKDELDDVDSHLSIINLSSDSAPLTPPDEARRLWTHYESITHDLSLSLTEQLRLILAPTMATKLRGDFRTGKRLNIKRIIPYIASQYKRDKIWMRRSVPSKRNYQIMLAVDDSKSMLEGASGQLALQTLALVARSLSMLETGDLCIVSFGNEEHIRVAHDFGKPFSSEAGSQVFQHFSYKQTGTNVRQLIADSIALFREARAKRPSSSTSGDLWQLELIISDGVCEDHDRITRLVRQAHEERIMLVFIIVDAVQEESRSIMNLSQATFESNGSGPGEGKWKMKKYLDSFPFPYYLIVRNVQELPGVLSLALKQWFAEVVEVST</sequence>
<evidence type="ECO:0000256" key="6">
    <source>
        <dbReference type="ARBA" id="ARBA00022840"/>
    </source>
</evidence>
<organism evidence="12 13">
    <name type="scientific">Arthroderma otae (strain ATCC MYA-4605 / CBS 113480)</name>
    <name type="common">Microsporum canis</name>
    <dbReference type="NCBI Taxonomy" id="554155"/>
    <lineage>
        <taxon>Eukaryota</taxon>
        <taxon>Fungi</taxon>
        <taxon>Dikarya</taxon>
        <taxon>Ascomycota</taxon>
        <taxon>Pezizomycotina</taxon>
        <taxon>Eurotiomycetes</taxon>
        <taxon>Eurotiomycetidae</taxon>
        <taxon>Onygenales</taxon>
        <taxon>Arthrodermataceae</taxon>
        <taxon>Microsporum</taxon>
    </lineage>
</organism>
<evidence type="ECO:0000256" key="5">
    <source>
        <dbReference type="ARBA" id="ARBA00022741"/>
    </source>
</evidence>
<dbReference type="STRING" id="554155.C5FNA3"/>
<dbReference type="GO" id="GO:0005730">
    <property type="term" value="C:nucleolus"/>
    <property type="evidence" value="ECO:0007669"/>
    <property type="project" value="UniProtKB-SubCell"/>
</dbReference>
<dbReference type="Proteomes" id="UP000002035">
    <property type="component" value="Unassembled WGS sequence"/>
</dbReference>
<dbReference type="FunFam" id="3.40.50.300:FF:001368">
    <property type="entry name" value="Midasin"/>
    <property type="match status" value="1"/>
</dbReference>
<feature type="compositionally biased region" description="Basic and acidic residues" evidence="10">
    <location>
        <begin position="4379"/>
        <end position="4420"/>
    </location>
</feature>
<evidence type="ECO:0000256" key="9">
    <source>
        <dbReference type="PIRNR" id="PIRNR010340"/>
    </source>
</evidence>
<keyword evidence="7 9" id="KW-0143">Chaperone</keyword>
<comment type="function">
    <text evidence="9">Nuclear chaperone required for maturation and nuclear export of pre-60S ribosome subunits.</text>
</comment>
<evidence type="ECO:0000256" key="2">
    <source>
        <dbReference type="ARBA" id="ARBA00004642"/>
    </source>
</evidence>
<dbReference type="GO" id="GO:0030687">
    <property type="term" value="C:preribosome, large subunit precursor"/>
    <property type="evidence" value="ECO:0007669"/>
    <property type="project" value="TreeGrafter"/>
</dbReference>
<dbReference type="GeneID" id="9224490"/>
<evidence type="ECO:0000259" key="11">
    <source>
        <dbReference type="PROSITE" id="PS50234"/>
    </source>
</evidence>
<dbReference type="SUPFAM" id="SSF53300">
    <property type="entry name" value="vWA-like"/>
    <property type="match status" value="1"/>
</dbReference>
<dbReference type="GO" id="GO:0000027">
    <property type="term" value="P:ribosomal large subunit assembly"/>
    <property type="evidence" value="ECO:0007669"/>
    <property type="project" value="InterPro"/>
</dbReference>
<keyword evidence="5 9" id="KW-0547">Nucleotide-binding</keyword>
<feature type="compositionally biased region" description="Acidic residues" evidence="10">
    <location>
        <begin position="4189"/>
        <end position="4199"/>
    </location>
</feature>
<dbReference type="GO" id="GO:0016887">
    <property type="term" value="F:ATP hydrolysis activity"/>
    <property type="evidence" value="ECO:0007669"/>
    <property type="project" value="InterPro"/>
</dbReference>
<dbReference type="Gene3D" id="3.40.50.300">
    <property type="entry name" value="P-loop containing nucleotide triphosphate hydrolases"/>
    <property type="match status" value="7"/>
</dbReference>
<feature type="compositionally biased region" description="Basic and acidic residues" evidence="10">
    <location>
        <begin position="4171"/>
        <end position="4187"/>
    </location>
</feature>
<dbReference type="FunFam" id="3.40.50.300:FF:000582">
    <property type="entry name" value="Midasin"/>
    <property type="match status" value="1"/>
</dbReference>